<proteinExistence type="predicted"/>
<reference evidence="1" key="1">
    <citation type="journal article" date="2020" name="New Phytol.">
        <title>Comparative genomics reveals dynamic genome evolution in host specialist ectomycorrhizal fungi.</title>
        <authorList>
            <person name="Lofgren L.A."/>
            <person name="Nguyen N.H."/>
            <person name="Vilgalys R."/>
            <person name="Ruytinx J."/>
            <person name="Liao H.L."/>
            <person name="Branco S."/>
            <person name="Kuo A."/>
            <person name="LaButti K."/>
            <person name="Lipzen A."/>
            <person name="Andreopoulos W."/>
            <person name="Pangilinan J."/>
            <person name="Riley R."/>
            <person name="Hundley H."/>
            <person name="Na H."/>
            <person name="Barry K."/>
            <person name="Grigoriev I.V."/>
            <person name="Stajich J.E."/>
            <person name="Kennedy P.G."/>
        </authorList>
    </citation>
    <scope>NUCLEOTIDE SEQUENCE</scope>
    <source>
        <strain evidence="1">S12</strain>
    </source>
</reference>
<accession>A0A9P7AHG7</accession>
<evidence type="ECO:0000313" key="1">
    <source>
        <dbReference type="EMBL" id="KAG1788570.1"/>
    </source>
</evidence>
<comment type="caution">
    <text evidence="1">The sequence shown here is derived from an EMBL/GenBank/DDBJ whole genome shotgun (WGS) entry which is preliminary data.</text>
</comment>
<protein>
    <submittedName>
        <fullName evidence="1">Uncharacterized protein</fullName>
    </submittedName>
</protein>
<dbReference type="GeneID" id="64594365"/>
<gene>
    <name evidence="1" type="ORF">HD556DRAFT_1311981</name>
</gene>
<dbReference type="EMBL" id="JABBWE010000067">
    <property type="protein sequence ID" value="KAG1788570.1"/>
    <property type="molecule type" value="Genomic_DNA"/>
</dbReference>
<name>A0A9P7AHG7_9AGAM</name>
<dbReference type="RefSeq" id="XP_041155768.1">
    <property type="nucleotide sequence ID" value="XM_041300601.1"/>
</dbReference>
<organism evidence="1 2">
    <name type="scientific">Suillus plorans</name>
    <dbReference type="NCBI Taxonomy" id="116603"/>
    <lineage>
        <taxon>Eukaryota</taxon>
        <taxon>Fungi</taxon>
        <taxon>Dikarya</taxon>
        <taxon>Basidiomycota</taxon>
        <taxon>Agaricomycotina</taxon>
        <taxon>Agaricomycetes</taxon>
        <taxon>Agaricomycetidae</taxon>
        <taxon>Boletales</taxon>
        <taxon>Suillineae</taxon>
        <taxon>Suillaceae</taxon>
        <taxon>Suillus</taxon>
    </lineage>
</organism>
<evidence type="ECO:0000313" key="2">
    <source>
        <dbReference type="Proteomes" id="UP000719766"/>
    </source>
</evidence>
<keyword evidence="2" id="KW-1185">Reference proteome</keyword>
<dbReference type="Proteomes" id="UP000719766">
    <property type="component" value="Unassembled WGS sequence"/>
</dbReference>
<sequence length="429" mass="48951">MDRLKWARSSGALRIFKVLLKFSLYGRTANYAGTSGAHHASLAPLFSRFQHSFLPDSEFIFDSIWERSLSCREKKWKKVCMDDVDFLDHPAIIWARSRMIMDLVATKGWMKNETRTEKELMNIYLGEIVAQANALFHRTTKNIKSLLKYGVSQFRNHLAVTADRFVCLHNLEPKKEDNLSDSARQAFMMALRTQIFDSNQQWTYFLHRQVYTADSVILHLFGNLALEETHLGIWYGSKYSPFRDMNMRAEIKTTMPLMLSESAAGAQCAIDRAVEGCLSDSRKGVPHFSAKLYASRQAAYHNTILESLADPLHKESLEARFLALHRRGLELTDTPFGLSTPSQIVYVPTRRDEIVRPLPQSSSAAMRMPIQEGLQYLTGHHHADLAQGTSSMAYSGTGVFIDEELEYNLEADKNLMPDTILNQGTYRFF</sequence>
<dbReference type="OrthoDB" id="2666607at2759"/>
<dbReference type="AlphaFoldDB" id="A0A9P7AHG7"/>